<dbReference type="InterPro" id="IPR003594">
    <property type="entry name" value="HATPase_dom"/>
</dbReference>
<dbReference type="InterPro" id="IPR036097">
    <property type="entry name" value="HisK_dim/P_sf"/>
</dbReference>
<comment type="subunit">
    <text evidence="9">At low DSF concentrations, interacts with RpfF.</text>
</comment>
<evidence type="ECO:0000256" key="4">
    <source>
        <dbReference type="ARBA" id="ARBA00022679"/>
    </source>
</evidence>
<dbReference type="EC" id="2.7.13.3" evidence="2"/>
<dbReference type="InterPro" id="IPR004358">
    <property type="entry name" value="Sig_transdc_His_kin-like_C"/>
</dbReference>
<dbReference type="SMART" id="SM00091">
    <property type="entry name" value="PAS"/>
    <property type="match status" value="8"/>
</dbReference>
<reference evidence="17 18" key="1">
    <citation type="submission" date="2019-07" db="EMBL/GenBank/DDBJ databases">
        <title>Genome sequencing for Ferrovibrio sp. K5.</title>
        <authorList>
            <person name="Park S.-J."/>
        </authorList>
    </citation>
    <scope>NUCLEOTIDE SEQUENCE [LARGE SCALE GENOMIC DNA]</scope>
    <source>
        <strain evidence="17 18">K5</strain>
    </source>
</reference>
<evidence type="ECO:0000256" key="2">
    <source>
        <dbReference type="ARBA" id="ARBA00012438"/>
    </source>
</evidence>
<dbReference type="SUPFAM" id="SSF52172">
    <property type="entry name" value="CheY-like"/>
    <property type="match status" value="1"/>
</dbReference>
<feature type="domain" description="PAS" evidence="16">
    <location>
        <begin position="576"/>
        <end position="615"/>
    </location>
</feature>
<dbReference type="FunFam" id="3.30.565.10:FF:000010">
    <property type="entry name" value="Sensor histidine kinase RcsC"/>
    <property type="match status" value="1"/>
</dbReference>
<dbReference type="FunFam" id="1.10.287.130:FF:000002">
    <property type="entry name" value="Two-component osmosensing histidine kinase"/>
    <property type="match status" value="1"/>
</dbReference>
<dbReference type="GO" id="GO:0000155">
    <property type="term" value="F:phosphorelay sensor kinase activity"/>
    <property type="evidence" value="ECO:0007669"/>
    <property type="project" value="InterPro"/>
</dbReference>
<dbReference type="CDD" id="cd17546">
    <property type="entry name" value="REC_hyHK_CKI1_RcsC-like"/>
    <property type="match status" value="1"/>
</dbReference>
<dbReference type="SUPFAM" id="SSF55874">
    <property type="entry name" value="ATPase domain of HSP90 chaperone/DNA topoisomerase II/histidine kinase"/>
    <property type="match status" value="1"/>
</dbReference>
<feature type="transmembrane region" description="Helical" evidence="13">
    <location>
        <begin position="301"/>
        <end position="320"/>
    </location>
</feature>
<dbReference type="CDD" id="cd00082">
    <property type="entry name" value="HisKA"/>
    <property type="match status" value="1"/>
</dbReference>
<keyword evidence="13" id="KW-0472">Membrane</keyword>
<evidence type="ECO:0000259" key="16">
    <source>
        <dbReference type="PROSITE" id="PS50112"/>
    </source>
</evidence>
<proteinExistence type="predicted"/>
<dbReference type="OrthoDB" id="9801651at2"/>
<dbReference type="CDD" id="cd12914">
    <property type="entry name" value="PDC1_DGC_like"/>
    <property type="match status" value="1"/>
</dbReference>
<keyword evidence="3 11" id="KW-0597">Phosphoprotein</keyword>
<sequence>MADRVTGASHITERRASSMMRAPALFVIAMLVLLGAMLGLQLYRQYHDEIAAGRATARSLANLLEEHTSRSFGAVDIFLLNFAETMSGMAGTSPVGSLSALRQRMNSRLSELPQARAYIVLDDKGDSIIDSAAVVPRHFNGADRAYFRIHAERPHAGVFVGEPVQSRINGMWGISVSRRINKPDGSFGGVISVSVEPEYFLAFFRDAAIGAGNSLTLYHASGMRIARVPETGPGIGSSAANLALFNPPYSQQARSDLLTTGGLDGVERYLAVNRIGGYPLVVGVGLARDNILASWRGNLQFSVVALIVAIVAGIAFLVVLHRQTLSRRFAEQRLSDAIGSLSDGFLLYDEQDRLVRFNQQTVAILPALERFSGRGPTPFADVMMALEDDFGSPPSAERRAGRVAYRHKMLFEEKRGYQFERRTADGRWLRFTVNPTQEGGAVDIITDITALKQAEQRLNDAIEALAEGFALFSRDGVLLKVNQRYYQLTGHDVSLVRPGAHNDDIMENVLATGRTLGREAEAEAYVASLRADFENPSGLPFDIQARPGYWLRTVRHRTLDGDVIAIVSNISDLKQAEQRLRDAIESLSDGFVLYGPDNRMMLANHKLYELTGHDPAVVKPGISHDEIIDIVIERRQKIWPQRDYDGYAAMLRAEHANPSGRPIDREFLPGQWLRSVRHRAADGSTISVVSDITDLKQTEQRLRDAIEALSEGFILFGPDQRMIMANRRYYDAFDLPPDSLLPGATIDEVVDVAAARRKKSWPNFDHQGYITAARADYHNPSGKPVDGEFLPGKWLRNMRHRTADGGVILVASDITDLKLAEARLRDAIETLTEGFVLYDREGYLAMANSRYYEMTRHDPKIVRPGTHFSEIMRITAMRHADYDTKLDLENYIENLTREFRKPTGRPVDAQPFPGVWLRMQRRRTVDGGIITVFNDISDLKRAEQRLHDAIQSISDGFVLYDADDAVVMYNAQFTDHNPGLAQLIRPGIKFEDLLRAAISAGIVDLRGAEPEAWIAQRLEQHRNPGKPIERHLQDGRWLLVHEQRTADGGIVGIGTDITAVKEAERRLYDAIDSVNEGFILYDKDDRVVLFNQRIRDHFPELADIIQPGVTFEEITRAGVTRGIFQTGDLDPEAWIQRRVHEHGHSEDAHERRLADGRWLLVREQRTADGGIVGTGTDITAVKQAERQMYDAIESISDGFVLYDKDERLILCNSRYREFYREIEDLLVPGARFSDILKASLQRDMVGMDSTFLDDWLNERLELFRRGSGSTETRLATGRWVRNTERRTSDGGVVGIRTDITALKEQQEILHRNIADLEAAKRQVEQQSFHMRELADRYAEEKERAEDASRAKSEFLAMMSHEIRTPMNGVLGTIGLLQNTDLSKHQYKLITTARDSAEHLLSLINDILDFSKLEAGRIDLEEIDFDLPHLVESAISMMNPRAVMKGLRMSSELADGVPRFLKGDPGRLRQILFNLAGNAIKFTDKGEVRILVDARKLDDGRYMLLVKVRDTGIGIAADQIDRLFSRFNQADSSIARRFGGTGLGLAISKQLAELMGGRIGVDSEEGKGSTFWFELPLAEGQPVQTEALPVPANGPATLRSLRILVAEDNQVNQMVIGLMLRQLGHQSDIVTNGIEACEQVQKAPYDLVLMDMQMPEMDGMTATTTIRKMQHAAAKIPIIALTANAMEGDRERYISAGMDDYVAKPIALPLLIAAMNRVMGASEQAAGNDAAAAAGPAPLDEKAKAGLGNLLASLKKLN</sequence>
<keyword evidence="13" id="KW-0812">Transmembrane</keyword>
<dbReference type="PANTHER" id="PTHR45339">
    <property type="entry name" value="HYBRID SIGNAL TRANSDUCTION HISTIDINE KINASE J"/>
    <property type="match status" value="1"/>
</dbReference>
<name>A0A516H0Y4_9PROT</name>
<dbReference type="SMART" id="SM00387">
    <property type="entry name" value="HATPase_c"/>
    <property type="match status" value="1"/>
</dbReference>
<keyword evidence="7" id="KW-0067">ATP-binding</keyword>
<evidence type="ECO:0000259" key="15">
    <source>
        <dbReference type="PROSITE" id="PS50110"/>
    </source>
</evidence>
<dbReference type="GO" id="GO:0005524">
    <property type="term" value="F:ATP binding"/>
    <property type="evidence" value="ECO:0007669"/>
    <property type="project" value="UniProtKB-KW"/>
</dbReference>
<evidence type="ECO:0000259" key="14">
    <source>
        <dbReference type="PROSITE" id="PS50109"/>
    </source>
</evidence>
<evidence type="ECO:0000256" key="12">
    <source>
        <dbReference type="SAM" id="Coils"/>
    </source>
</evidence>
<feature type="coiled-coil region" evidence="12">
    <location>
        <begin position="1299"/>
        <end position="1350"/>
    </location>
</feature>
<dbReference type="Gene3D" id="3.40.50.2300">
    <property type="match status" value="1"/>
</dbReference>
<evidence type="ECO:0000256" key="6">
    <source>
        <dbReference type="ARBA" id="ARBA00022777"/>
    </source>
</evidence>
<evidence type="ECO:0000256" key="9">
    <source>
        <dbReference type="ARBA" id="ARBA00064003"/>
    </source>
</evidence>
<dbReference type="CDD" id="cd12915">
    <property type="entry name" value="PDC2_DGC_like"/>
    <property type="match status" value="1"/>
</dbReference>
<dbReference type="KEGG" id="fer:FNB15_09325"/>
<protein>
    <recommendedName>
        <fullName evidence="10">Sensory/regulatory protein RpfC</fullName>
        <ecNumber evidence="2">2.7.13.3</ecNumber>
    </recommendedName>
</protein>
<accession>A0A516H0Y4</accession>
<keyword evidence="18" id="KW-1185">Reference proteome</keyword>
<dbReference type="PROSITE" id="PS50112">
    <property type="entry name" value="PAS"/>
    <property type="match status" value="1"/>
</dbReference>
<dbReference type="PROSITE" id="PS50109">
    <property type="entry name" value="HIS_KIN"/>
    <property type="match status" value="1"/>
</dbReference>
<keyword evidence="4" id="KW-0808">Transferase</keyword>
<dbReference type="Gene3D" id="1.10.287.130">
    <property type="match status" value="1"/>
</dbReference>
<feature type="modified residue" description="4-aspartylphosphate" evidence="11">
    <location>
        <position position="1650"/>
    </location>
</feature>
<dbReference type="CDD" id="cd16922">
    <property type="entry name" value="HATPase_EvgS-ArcB-TorS-like"/>
    <property type="match status" value="1"/>
</dbReference>
<dbReference type="PANTHER" id="PTHR45339:SF1">
    <property type="entry name" value="HYBRID SIGNAL TRANSDUCTION HISTIDINE KINASE J"/>
    <property type="match status" value="1"/>
</dbReference>
<feature type="domain" description="Histidine kinase" evidence="14">
    <location>
        <begin position="1357"/>
        <end position="1578"/>
    </location>
</feature>
<dbReference type="Pfam" id="PF12860">
    <property type="entry name" value="PAS_7"/>
    <property type="match status" value="8"/>
</dbReference>
<evidence type="ECO:0000256" key="1">
    <source>
        <dbReference type="ARBA" id="ARBA00000085"/>
    </source>
</evidence>
<evidence type="ECO:0000256" key="10">
    <source>
        <dbReference type="ARBA" id="ARBA00068150"/>
    </source>
</evidence>
<evidence type="ECO:0000313" key="17">
    <source>
        <dbReference type="EMBL" id="QDO97453.1"/>
    </source>
</evidence>
<comment type="catalytic activity">
    <reaction evidence="1">
        <text>ATP + protein L-histidine = ADP + protein N-phospho-L-histidine.</text>
        <dbReference type="EC" id="2.7.13.3"/>
    </reaction>
</comment>
<evidence type="ECO:0000256" key="3">
    <source>
        <dbReference type="ARBA" id="ARBA00022553"/>
    </source>
</evidence>
<keyword evidence="8" id="KW-0902">Two-component regulatory system</keyword>
<dbReference type="InterPro" id="IPR001789">
    <property type="entry name" value="Sig_transdc_resp-reg_receiver"/>
</dbReference>
<dbReference type="Pfam" id="PF02518">
    <property type="entry name" value="HATPase_c"/>
    <property type="match status" value="1"/>
</dbReference>
<dbReference type="InterPro" id="IPR005467">
    <property type="entry name" value="His_kinase_dom"/>
</dbReference>
<dbReference type="SMART" id="SM00388">
    <property type="entry name" value="HisKA"/>
    <property type="match status" value="1"/>
</dbReference>
<dbReference type="Pfam" id="PF00512">
    <property type="entry name" value="HisKA"/>
    <property type="match status" value="1"/>
</dbReference>
<dbReference type="Pfam" id="PF22588">
    <property type="entry name" value="dCache_1_like"/>
    <property type="match status" value="1"/>
</dbReference>
<keyword evidence="12" id="KW-0175">Coiled coil</keyword>
<dbReference type="InterPro" id="IPR054327">
    <property type="entry name" value="His-kinase-like_sensor"/>
</dbReference>
<dbReference type="SUPFAM" id="SSF47384">
    <property type="entry name" value="Homodimeric domain of signal transducing histidine kinase"/>
    <property type="match status" value="1"/>
</dbReference>
<dbReference type="PROSITE" id="PS50110">
    <property type="entry name" value="RESPONSE_REGULATORY"/>
    <property type="match status" value="1"/>
</dbReference>
<evidence type="ECO:0000256" key="7">
    <source>
        <dbReference type="ARBA" id="ARBA00022840"/>
    </source>
</evidence>
<gene>
    <name evidence="17" type="ORF">FNB15_09325</name>
</gene>
<dbReference type="SUPFAM" id="SSF55785">
    <property type="entry name" value="PYP-like sensor domain (PAS domain)"/>
    <property type="match status" value="7"/>
</dbReference>
<dbReference type="Pfam" id="PF00072">
    <property type="entry name" value="Response_reg"/>
    <property type="match status" value="1"/>
</dbReference>
<dbReference type="InterPro" id="IPR000014">
    <property type="entry name" value="PAS"/>
</dbReference>
<dbReference type="Proteomes" id="UP000317496">
    <property type="component" value="Chromosome"/>
</dbReference>
<evidence type="ECO:0000313" key="18">
    <source>
        <dbReference type="Proteomes" id="UP000317496"/>
    </source>
</evidence>
<dbReference type="Gene3D" id="3.30.450.20">
    <property type="entry name" value="PAS domain"/>
    <property type="match status" value="10"/>
</dbReference>
<dbReference type="EMBL" id="CP041636">
    <property type="protein sequence ID" value="QDO97453.1"/>
    <property type="molecule type" value="Genomic_DNA"/>
</dbReference>
<keyword evidence="13" id="KW-1133">Transmembrane helix</keyword>
<dbReference type="InterPro" id="IPR035965">
    <property type="entry name" value="PAS-like_dom_sf"/>
</dbReference>
<dbReference type="SMART" id="SM00448">
    <property type="entry name" value="REC"/>
    <property type="match status" value="1"/>
</dbReference>
<dbReference type="PRINTS" id="PR00344">
    <property type="entry name" value="BCTRLSENSOR"/>
</dbReference>
<feature type="transmembrane region" description="Helical" evidence="13">
    <location>
        <begin position="20"/>
        <end position="40"/>
    </location>
</feature>
<evidence type="ECO:0000256" key="5">
    <source>
        <dbReference type="ARBA" id="ARBA00022741"/>
    </source>
</evidence>
<organism evidence="17 18">
    <name type="scientific">Ferrovibrio terrae</name>
    <dbReference type="NCBI Taxonomy" id="2594003"/>
    <lineage>
        <taxon>Bacteria</taxon>
        <taxon>Pseudomonadati</taxon>
        <taxon>Pseudomonadota</taxon>
        <taxon>Alphaproteobacteria</taxon>
        <taxon>Rhodospirillales</taxon>
        <taxon>Rhodospirillaceae</taxon>
        <taxon>Ferrovibrio</taxon>
    </lineage>
</organism>
<feature type="domain" description="Response regulatory" evidence="15">
    <location>
        <begin position="1601"/>
        <end position="1718"/>
    </location>
</feature>
<dbReference type="InterPro" id="IPR011006">
    <property type="entry name" value="CheY-like_superfamily"/>
</dbReference>
<evidence type="ECO:0000256" key="8">
    <source>
        <dbReference type="ARBA" id="ARBA00023012"/>
    </source>
</evidence>
<keyword evidence="6" id="KW-0418">Kinase</keyword>
<evidence type="ECO:0000256" key="11">
    <source>
        <dbReference type="PROSITE-ProRule" id="PRU00169"/>
    </source>
</evidence>
<keyword evidence="5" id="KW-0547">Nucleotide-binding</keyword>
<dbReference type="InterPro" id="IPR003661">
    <property type="entry name" value="HisK_dim/P_dom"/>
</dbReference>
<evidence type="ECO:0000256" key="13">
    <source>
        <dbReference type="SAM" id="Phobius"/>
    </source>
</evidence>
<dbReference type="Gene3D" id="3.30.565.10">
    <property type="entry name" value="Histidine kinase-like ATPase, C-terminal domain"/>
    <property type="match status" value="1"/>
</dbReference>
<dbReference type="InterPro" id="IPR036890">
    <property type="entry name" value="HATPase_C_sf"/>
</dbReference>